<evidence type="ECO:0000256" key="1">
    <source>
        <dbReference type="ARBA" id="ARBA00000971"/>
    </source>
</evidence>
<evidence type="ECO:0000256" key="8">
    <source>
        <dbReference type="SAM" id="MobiDB-lite"/>
    </source>
</evidence>
<feature type="domain" description="PpiC" evidence="10">
    <location>
        <begin position="170"/>
        <end position="269"/>
    </location>
</feature>
<feature type="compositionally biased region" description="Basic and acidic residues" evidence="8">
    <location>
        <begin position="32"/>
        <end position="56"/>
    </location>
</feature>
<dbReference type="AlphaFoldDB" id="A0A5E5AJI9"/>
<keyword evidence="4 9" id="KW-0732">Signal</keyword>
<keyword evidence="6 7" id="KW-0413">Isomerase</keyword>
<evidence type="ECO:0000256" key="6">
    <source>
        <dbReference type="ARBA" id="ARBA00023235"/>
    </source>
</evidence>
<comment type="similarity">
    <text evidence="2">Belongs to the PpiC/parvulin rotamase family.</text>
</comment>
<dbReference type="GO" id="GO:0003755">
    <property type="term" value="F:peptidyl-prolyl cis-trans isomerase activity"/>
    <property type="evidence" value="ECO:0007669"/>
    <property type="project" value="UniProtKB-KW"/>
</dbReference>
<feature type="chain" id="PRO_5023048847" description="peptidylprolyl isomerase" evidence="9">
    <location>
        <begin position="28"/>
        <end position="313"/>
    </location>
</feature>
<keyword evidence="12" id="KW-1185">Reference proteome</keyword>
<reference evidence="11 12" key="1">
    <citation type="submission" date="2019-08" db="EMBL/GenBank/DDBJ databases">
        <authorList>
            <person name="Peeters C."/>
        </authorList>
    </citation>
    <scope>NUCLEOTIDE SEQUENCE [LARGE SCALE GENOMIC DNA]</scope>
    <source>
        <strain evidence="11 12">LMG 31118</strain>
    </source>
</reference>
<evidence type="ECO:0000256" key="5">
    <source>
        <dbReference type="ARBA" id="ARBA00023110"/>
    </source>
</evidence>
<dbReference type="Pfam" id="PF13145">
    <property type="entry name" value="Rotamase_2"/>
    <property type="match status" value="1"/>
</dbReference>
<feature type="signal peptide" evidence="9">
    <location>
        <begin position="1"/>
        <end position="27"/>
    </location>
</feature>
<dbReference type="InterPro" id="IPR046357">
    <property type="entry name" value="PPIase_dom_sf"/>
</dbReference>
<dbReference type="EC" id="5.2.1.8" evidence="3"/>
<evidence type="ECO:0000259" key="10">
    <source>
        <dbReference type="PROSITE" id="PS50198"/>
    </source>
</evidence>
<evidence type="ECO:0000313" key="11">
    <source>
        <dbReference type="EMBL" id="VVE72745.1"/>
    </source>
</evidence>
<evidence type="ECO:0000256" key="4">
    <source>
        <dbReference type="ARBA" id="ARBA00022729"/>
    </source>
</evidence>
<accession>A0A5E5AJI9</accession>
<dbReference type="RefSeq" id="WP_246190360.1">
    <property type="nucleotide sequence ID" value="NZ_CABPSQ010000010.1"/>
</dbReference>
<keyword evidence="5 7" id="KW-0697">Rotamase</keyword>
<evidence type="ECO:0000256" key="9">
    <source>
        <dbReference type="SAM" id="SignalP"/>
    </source>
</evidence>
<dbReference type="PANTHER" id="PTHR47245:SF1">
    <property type="entry name" value="FOLDASE PROTEIN PRSA"/>
    <property type="match status" value="1"/>
</dbReference>
<evidence type="ECO:0000313" key="12">
    <source>
        <dbReference type="Proteomes" id="UP000414136"/>
    </source>
</evidence>
<evidence type="ECO:0000256" key="7">
    <source>
        <dbReference type="PROSITE-ProRule" id="PRU00278"/>
    </source>
</evidence>
<sequence>MKVKFSRVCVAASVFAALSMTLPSAMAARQVTKADNKADNKADAKVDSKTDGKTDGKGAVSKPLPADAVASVNGVTISRASVDAMVKASGQPDSAQLRELFKGQLIANELLKQAALKQHYETRPEVQAALEAAKTVIVTRTYMTEHLNAAPVSDADVRAKYDAVVATLGENEYHASAIAVRDAATAQTVLDALKNGSDFAALARQYSQGPNAAQGGQLNWVSFKTPITAGNTQNWPQPIAEALVKLPKGAVSAEPLKIGEQFWILRMDDKRATQIPKFEDSAPLLRKQLEQVAMEKATAQVIGDLVKNARIQQ</sequence>
<name>A0A5E5AJI9_9BURK</name>
<dbReference type="Proteomes" id="UP000414136">
    <property type="component" value="Unassembled WGS sequence"/>
</dbReference>
<dbReference type="SUPFAM" id="SSF109998">
    <property type="entry name" value="Triger factor/SurA peptide-binding domain-like"/>
    <property type="match status" value="1"/>
</dbReference>
<evidence type="ECO:0000256" key="3">
    <source>
        <dbReference type="ARBA" id="ARBA00013194"/>
    </source>
</evidence>
<proteinExistence type="inferred from homology"/>
<dbReference type="InterPro" id="IPR050245">
    <property type="entry name" value="PrsA_foldase"/>
</dbReference>
<protein>
    <recommendedName>
        <fullName evidence="3">peptidylprolyl isomerase</fullName>
        <ecNumber evidence="3">5.2.1.8</ecNumber>
    </recommendedName>
</protein>
<organism evidence="11 12">
    <name type="scientific">Pandoraea captiosa</name>
    <dbReference type="NCBI Taxonomy" id="2508302"/>
    <lineage>
        <taxon>Bacteria</taxon>
        <taxon>Pseudomonadati</taxon>
        <taxon>Pseudomonadota</taxon>
        <taxon>Betaproteobacteria</taxon>
        <taxon>Burkholderiales</taxon>
        <taxon>Burkholderiaceae</taxon>
        <taxon>Pandoraea</taxon>
    </lineage>
</organism>
<dbReference type="InterPro" id="IPR000297">
    <property type="entry name" value="PPIase_PpiC"/>
</dbReference>
<gene>
    <name evidence="11" type="ORF">PCA31118_04298</name>
</gene>
<feature type="region of interest" description="Disordered" evidence="8">
    <location>
        <begin position="31"/>
        <end position="61"/>
    </location>
</feature>
<dbReference type="PROSITE" id="PS50198">
    <property type="entry name" value="PPIC_PPIASE_2"/>
    <property type="match status" value="1"/>
</dbReference>
<evidence type="ECO:0000256" key="2">
    <source>
        <dbReference type="ARBA" id="ARBA00007656"/>
    </source>
</evidence>
<dbReference type="Gene3D" id="3.10.50.40">
    <property type="match status" value="1"/>
</dbReference>
<dbReference type="InterPro" id="IPR027304">
    <property type="entry name" value="Trigger_fact/SurA_dom_sf"/>
</dbReference>
<dbReference type="PANTHER" id="PTHR47245">
    <property type="entry name" value="PEPTIDYLPROLYL ISOMERASE"/>
    <property type="match status" value="1"/>
</dbReference>
<comment type="catalytic activity">
    <reaction evidence="1">
        <text>[protein]-peptidylproline (omega=180) = [protein]-peptidylproline (omega=0)</text>
        <dbReference type="Rhea" id="RHEA:16237"/>
        <dbReference type="Rhea" id="RHEA-COMP:10747"/>
        <dbReference type="Rhea" id="RHEA-COMP:10748"/>
        <dbReference type="ChEBI" id="CHEBI:83833"/>
        <dbReference type="ChEBI" id="CHEBI:83834"/>
        <dbReference type="EC" id="5.2.1.8"/>
    </reaction>
</comment>
<dbReference type="SUPFAM" id="SSF54534">
    <property type="entry name" value="FKBP-like"/>
    <property type="match status" value="1"/>
</dbReference>
<dbReference type="EMBL" id="CABPSQ010000010">
    <property type="protein sequence ID" value="VVE72745.1"/>
    <property type="molecule type" value="Genomic_DNA"/>
</dbReference>